<dbReference type="InParanoid" id="A0A554NGA7"/>
<evidence type="ECO:0000313" key="2">
    <source>
        <dbReference type="EMBL" id="TSD16030.1"/>
    </source>
</evidence>
<gene>
    <name evidence="2" type="ORF">DP107_02285</name>
</gene>
<proteinExistence type="predicted"/>
<sequence length="78" mass="8204">MKRQDRSPVVTLMLLVVLASVAWLGGGAVRVGLLALGNTPGFASGVGAMSATALFVLLVVGYFVYESLPERDRPGRLD</sequence>
<evidence type="ECO:0000256" key="1">
    <source>
        <dbReference type="SAM" id="Phobius"/>
    </source>
</evidence>
<keyword evidence="1" id="KW-1133">Transmembrane helix</keyword>
<keyword evidence="1" id="KW-0812">Transmembrane</keyword>
<dbReference type="EMBL" id="QMDX01000001">
    <property type="protein sequence ID" value="TSD16030.1"/>
    <property type="molecule type" value="Genomic_DNA"/>
</dbReference>
<protein>
    <submittedName>
        <fullName evidence="2">Uncharacterized protein</fullName>
    </submittedName>
</protein>
<organism evidence="2 3">
    <name type="scientific">Haloglomus irregulare</name>
    <dbReference type="NCBI Taxonomy" id="2234134"/>
    <lineage>
        <taxon>Archaea</taxon>
        <taxon>Methanobacteriati</taxon>
        <taxon>Methanobacteriota</taxon>
        <taxon>Stenosarchaea group</taxon>
        <taxon>Halobacteria</taxon>
        <taxon>Halobacteriales</taxon>
        <taxon>Natronomonadaceae</taxon>
        <taxon>Haloglomus</taxon>
    </lineage>
</organism>
<dbReference type="AlphaFoldDB" id="A0A554NGA7"/>
<dbReference type="RefSeq" id="WP_144260509.1">
    <property type="nucleotide sequence ID" value="NZ_QMDX01000001.1"/>
</dbReference>
<evidence type="ECO:0000313" key="3">
    <source>
        <dbReference type="Proteomes" id="UP000319894"/>
    </source>
</evidence>
<keyword evidence="3" id="KW-1185">Reference proteome</keyword>
<accession>A0A554NGA7</accession>
<keyword evidence="1" id="KW-0472">Membrane</keyword>
<name>A0A554NGA7_9EURY</name>
<feature type="transmembrane region" description="Helical" evidence="1">
    <location>
        <begin position="42"/>
        <end position="65"/>
    </location>
</feature>
<dbReference type="Proteomes" id="UP000319894">
    <property type="component" value="Unassembled WGS sequence"/>
</dbReference>
<comment type="caution">
    <text evidence="2">The sequence shown here is derived from an EMBL/GenBank/DDBJ whole genome shotgun (WGS) entry which is preliminary data.</text>
</comment>
<reference evidence="2 3" key="1">
    <citation type="submission" date="2018-06" db="EMBL/GenBank/DDBJ databases">
        <title>Natronomonas sp. F16-60 a new haloarchaeon isolated from a solar saltern of Isla Cristina, Huelva, Spain.</title>
        <authorList>
            <person name="Duran-Viseras A."/>
            <person name="Sanchez-Porro C."/>
            <person name="Ventosa A."/>
        </authorList>
    </citation>
    <scope>NUCLEOTIDE SEQUENCE [LARGE SCALE GENOMIC DNA]</scope>
    <source>
        <strain evidence="2 3">F16-60</strain>
    </source>
</reference>
<feature type="transmembrane region" description="Helical" evidence="1">
    <location>
        <begin position="12"/>
        <end position="36"/>
    </location>
</feature>